<dbReference type="InterPro" id="IPR013087">
    <property type="entry name" value="Znf_C2H2_type"/>
</dbReference>
<dbReference type="GO" id="GO:0000978">
    <property type="term" value="F:RNA polymerase II cis-regulatory region sequence-specific DNA binding"/>
    <property type="evidence" value="ECO:0007669"/>
    <property type="project" value="TreeGrafter"/>
</dbReference>
<feature type="domain" description="KRAB" evidence="16">
    <location>
        <begin position="69"/>
        <end position="139"/>
    </location>
</feature>
<dbReference type="InterPro" id="IPR050329">
    <property type="entry name" value="GLI_C2H2-zinc-finger"/>
</dbReference>
<dbReference type="InterPro" id="IPR001909">
    <property type="entry name" value="KRAB"/>
</dbReference>
<evidence type="ECO:0000256" key="4">
    <source>
        <dbReference type="ARBA" id="ARBA00022723"/>
    </source>
</evidence>
<feature type="domain" description="C2H2-type" evidence="15">
    <location>
        <begin position="411"/>
        <end position="445"/>
    </location>
</feature>
<dbReference type="Pfam" id="PF00096">
    <property type="entry name" value="zf-C2H2"/>
    <property type="match status" value="5"/>
</dbReference>
<feature type="domain" description="C2H2-type" evidence="15">
    <location>
        <begin position="530"/>
        <end position="557"/>
    </location>
</feature>
<evidence type="ECO:0000259" key="15">
    <source>
        <dbReference type="PROSITE" id="PS50157"/>
    </source>
</evidence>
<feature type="chain" id="PRO_5024462144" evidence="14">
    <location>
        <begin position="26"/>
        <end position="577"/>
    </location>
</feature>
<dbReference type="FunFam" id="3.30.160.60:FF:000970">
    <property type="entry name" value="zinc finger protein 333 isoform X2"/>
    <property type="match status" value="1"/>
</dbReference>
<evidence type="ECO:0000256" key="5">
    <source>
        <dbReference type="ARBA" id="ARBA00022737"/>
    </source>
</evidence>
<comment type="function">
    <text evidence="1">May be involved in transcriptional regulation.</text>
</comment>
<organism evidence="17 18">
    <name type="scientific">Camelus dromedarius</name>
    <name type="common">Dromedary</name>
    <name type="synonym">Arabian camel</name>
    <dbReference type="NCBI Taxonomy" id="9838"/>
    <lineage>
        <taxon>Eukaryota</taxon>
        <taxon>Metazoa</taxon>
        <taxon>Chordata</taxon>
        <taxon>Craniata</taxon>
        <taxon>Vertebrata</taxon>
        <taxon>Euteleostomi</taxon>
        <taxon>Mammalia</taxon>
        <taxon>Eutheria</taxon>
        <taxon>Laurasiatheria</taxon>
        <taxon>Artiodactyla</taxon>
        <taxon>Tylopoda</taxon>
        <taxon>Camelidae</taxon>
        <taxon>Camelus</taxon>
    </lineage>
</organism>
<dbReference type="EMBL" id="JWIN03000022">
    <property type="protein sequence ID" value="KAB1259557.1"/>
    <property type="molecule type" value="Genomic_DNA"/>
</dbReference>
<dbReference type="FunFam" id="3.30.160.60:FF:001517">
    <property type="entry name" value="zinc finger protein 333 isoform X2"/>
    <property type="match status" value="1"/>
</dbReference>
<dbReference type="Gene3D" id="6.10.140.140">
    <property type="match status" value="1"/>
</dbReference>
<dbReference type="SMART" id="SM00355">
    <property type="entry name" value="ZnF_C2H2"/>
    <property type="match status" value="5"/>
</dbReference>
<dbReference type="GO" id="GO:0008270">
    <property type="term" value="F:zinc ion binding"/>
    <property type="evidence" value="ECO:0007669"/>
    <property type="project" value="UniProtKB-KW"/>
</dbReference>
<dbReference type="PROSITE" id="PS00028">
    <property type="entry name" value="ZINC_FINGER_C2H2_1"/>
    <property type="match status" value="4"/>
</dbReference>
<keyword evidence="18" id="KW-1185">Reference proteome</keyword>
<evidence type="ECO:0000256" key="7">
    <source>
        <dbReference type="ARBA" id="ARBA00022833"/>
    </source>
</evidence>
<keyword evidence="9" id="KW-0238">DNA-binding</keyword>
<dbReference type="Proteomes" id="UP000299084">
    <property type="component" value="Unassembled WGS sequence"/>
</dbReference>
<feature type="domain" description="C2H2-type" evidence="15">
    <location>
        <begin position="446"/>
        <end position="473"/>
    </location>
</feature>
<evidence type="ECO:0000256" key="2">
    <source>
        <dbReference type="ARBA" id="ARBA00004123"/>
    </source>
</evidence>
<evidence type="ECO:0000256" key="6">
    <source>
        <dbReference type="ARBA" id="ARBA00022771"/>
    </source>
</evidence>
<comment type="caution">
    <text evidence="17">The sequence shown here is derived from an EMBL/GenBank/DDBJ whole genome shotgun (WGS) entry which is preliminary data.</text>
</comment>
<evidence type="ECO:0000256" key="13">
    <source>
        <dbReference type="SAM" id="MobiDB-lite"/>
    </source>
</evidence>
<dbReference type="FunFam" id="3.30.160.60:FF:000250">
    <property type="entry name" value="zinc finger protein 197 isoform X1"/>
    <property type="match status" value="1"/>
</dbReference>
<protein>
    <submittedName>
        <fullName evidence="17">Zinc finger protein 333</fullName>
    </submittedName>
</protein>
<dbReference type="Gene3D" id="3.30.160.60">
    <property type="entry name" value="Classic Zinc Finger"/>
    <property type="match status" value="6"/>
</dbReference>
<evidence type="ECO:0000256" key="10">
    <source>
        <dbReference type="ARBA" id="ARBA00023163"/>
    </source>
</evidence>
<dbReference type="PANTHER" id="PTHR19818:SF157">
    <property type="entry name" value="C2H2-TYPE DOMAIN-CONTAINING PROTEIN"/>
    <property type="match status" value="1"/>
</dbReference>
<evidence type="ECO:0000256" key="9">
    <source>
        <dbReference type="ARBA" id="ARBA00023125"/>
    </source>
</evidence>
<dbReference type="GO" id="GO:0000981">
    <property type="term" value="F:DNA-binding transcription factor activity, RNA polymerase II-specific"/>
    <property type="evidence" value="ECO:0007669"/>
    <property type="project" value="TreeGrafter"/>
</dbReference>
<feature type="domain" description="C2H2-type" evidence="15">
    <location>
        <begin position="502"/>
        <end position="529"/>
    </location>
</feature>
<evidence type="ECO:0000256" key="3">
    <source>
        <dbReference type="ARBA" id="ARBA00006991"/>
    </source>
</evidence>
<dbReference type="PANTHER" id="PTHR19818">
    <property type="entry name" value="ZINC FINGER PROTEIN ZIC AND GLI"/>
    <property type="match status" value="1"/>
</dbReference>
<keyword evidence="6 12" id="KW-0863">Zinc-finger</keyword>
<gene>
    <name evidence="17" type="ORF">Cadr_000025506</name>
</gene>
<dbReference type="SUPFAM" id="SSF57667">
    <property type="entry name" value="beta-beta-alpha zinc fingers"/>
    <property type="match status" value="4"/>
</dbReference>
<feature type="domain" description="C2H2-type" evidence="15">
    <location>
        <begin position="474"/>
        <end position="501"/>
    </location>
</feature>
<keyword evidence="14" id="KW-0732">Signal</keyword>
<feature type="region of interest" description="Disordered" evidence="13">
    <location>
        <begin position="326"/>
        <end position="350"/>
    </location>
</feature>
<keyword evidence="4" id="KW-0479">Metal-binding</keyword>
<keyword evidence="10" id="KW-0804">Transcription</keyword>
<dbReference type="FunFam" id="3.30.160.60:FF:002107">
    <property type="entry name" value="Zinc finger protein 484"/>
    <property type="match status" value="1"/>
</dbReference>
<proteinExistence type="inferred from homology"/>
<evidence type="ECO:0000313" key="18">
    <source>
        <dbReference type="Proteomes" id="UP000299084"/>
    </source>
</evidence>
<keyword evidence="7" id="KW-0862">Zinc</keyword>
<dbReference type="GO" id="GO:0045944">
    <property type="term" value="P:positive regulation of transcription by RNA polymerase II"/>
    <property type="evidence" value="ECO:0007669"/>
    <property type="project" value="UniProtKB-ARBA"/>
</dbReference>
<name>A0A5N4CL10_CAMDR</name>
<evidence type="ECO:0000256" key="11">
    <source>
        <dbReference type="ARBA" id="ARBA00023242"/>
    </source>
</evidence>
<evidence type="ECO:0000256" key="8">
    <source>
        <dbReference type="ARBA" id="ARBA00023015"/>
    </source>
</evidence>
<keyword evidence="5" id="KW-0677">Repeat</keyword>
<feature type="region of interest" description="Disordered" evidence="13">
    <location>
        <begin position="144"/>
        <end position="164"/>
    </location>
</feature>
<keyword evidence="11" id="KW-0539">Nucleus</keyword>
<dbReference type="InterPro" id="IPR036051">
    <property type="entry name" value="KRAB_dom_sf"/>
</dbReference>
<dbReference type="SUPFAM" id="SSF109640">
    <property type="entry name" value="KRAB domain (Kruppel-associated box)"/>
    <property type="match status" value="1"/>
</dbReference>
<dbReference type="InterPro" id="IPR036236">
    <property type="entry name" value="Znf_C2H2_sf"/>
</dbReference>
<dbReference type="CDD" id="cd07765">
    <property type="entry name" value="KRAB_A-box"/>
    <property type="match status" value="1"/>
</dbReference>
<dbReference type="PROSITE" id="PS50805">
    <property type="entry name" value="KRAB"/>
    <property type="match status" value="1"/>
</dbReference>
<feature type="signal peptide" evidence="14">
    <location>
        <begin position="1"/>
        <end position="25"/>
    </location>
</feature>
<evidence type="ECO:0000259" key="16">
    <source>
        <dbReference type="PROSITE" id="PS50805"/>
    </source>
</evidence>
<comment type="subcellular location">
    <subcellularLocation>
        <location evidence="2">Nucleus</location>
    </subcellularLocation>
</comment>
<dbReference type="SMART" id="SM00349">
    <property type="entry name" value="KRAB"/>
    <property type="match status" value="1"/>
</dbReference>
<sequence length="577" mass="63714">MLLIEIISMYRCFAWLSCWWPTKMGLPVPDTCSVFCFHPHFFFYLHVSFIAGRILTETLNPGAGVMESVTLEDVAVGLMQEWALLDDARRKLCRYVLLDNCRTLAPRGTSPCKPSLVSQGALREELRAVERGILCTTGEDWESQLKPRGSTPVQDALEAGSPHDLQMGSGLDLRMQIRPAMGARGAPPTPEDRSALWESPWSSGYTGSISVSSLYTFICWPPPAPVCSSVSPTAGGYAEEASSTRAPYLRSILELKFYDSDELCIEELSGPKVAVQIQRVATLEPVRGLPNLWVAGGCGEHGLLTPCIFPHEQEINSAHPVCSPIWSQERSSASPREGSSQEPMQDQPQTGEKLYKYSELGKPFNSIKPLFQYQGVHAGGSPCECRESGKSFFQTAHLVVPEKTRSGDRTFACNKCEKSFSQCGKPFRTSTHLNVHKRIHTGEKLYECATCGQVLSRLSTLKSHMRTHTGEKPYACQECGRAFSEPSSLRKHSRTHTGKKPYACQECGRAFGQSSHLIVHVRTHTAGKPYACNQCEKAFRHSSSLTVHKRTHAGREGVRMGCLPLSASLPYRGPLAD</sequence>
<comment type="similarity">
    <text evidence="3">Belongs to the krueppel C2H2-type zinc-finger protein family.</text>
</comment>
<dbReference type="FunFam" id="3.30.160.60:FF:002063">
    <property type="entry name" value="RB associated KRAB zinc finger"/>
    <property type="match status" value="1"/>
</dbReference>
<keyword evidence="8" id="KW-0805">Transcription regulation</keyword>
<dbReference type="Pfam" id="PF01352">
    <property type="entry name" value="KRAB"/>
    <property type="match status" value="1"/>
</dbReference>
<evidence type="ECO:0000256" key="12">
    <source>
        <dbReference type="PROSITE-ProRule" id="PRU00042"/>
    </source>
</evidence>
<dbReference type="AlphaFoldDB" id="A0A5N4CL10"/>
<evidence type="ECO:0000313" key="17">
    <source>
        <dbReference type="EMBL" id="KAB1259557.1"/>
    </source>
</evidence>
<evidence type="ECO:0000256" key="1">
    <source>
        <dbReference type="ARBA" id="ARBA00003767"/>
    </source>
</evidence>
<accession>A0A5N4CL10</accession>
<dbReference type="PROSITE" id="PS50157">
    <property type="entry name" value="ZINC_FINGER_C2H2_2"/>
    <property type="match status" value="5"/>
</dbReference>
<dbReference type="GO" id="GO:0005634">
    <property type="term" value="C:nucleus"/>
    <property type="evidence" value="ECO:0007669"/>
    <property type="project" value="UniProtKB-SubCell"/>
</dbReference>
<evidence type="ECO:0000256" key="14">
    <source>
        <dbReference type="SAM" id="SignalP"/>
    </source>
</evidence>
<reference evidence="17 18" key="1">
    <citation type="journal article" date="2019" name="Mol. Ecol. Resour.">
        <title>Improving Illumina assemblies with Hi-C and long reads: an example with the North African dromedary.</title>
        <authorList>
            <person name="Elbers J.P."/>
            <person name="Rogers M.F."/>
            <person name="Perelman P.L."/>
            <person name="Proskuryakova A.A."/>
            <person name="Serdyukova N.A."/>
            <person name="Johnson W.E."/>
            <person name="Horin P."/>
            <person name="Corander J."/>
            <person name="Murphy D."/>
            <person name="Burger P.A."/>
        </authorList>
    </citation>
    <scope>NUCLEOTIDE SEQUENCE [LARGE SCALE GENOMIC DNA]</scope>
    <source>
        <strain evidence="17">Drom800</strain>
        <tissue evidence="17">Blood</tissue>
    </source>
</reference>